<proteinExistence type="predicted"/>
<sequence>MSAAQLLSRDPGHGGYTVADLHALPEDGPRYELIDGSIIVSPSATIDHNLIARWIANTLEESNPGGACVVGSDQSTTVDDHNEPRLRDTETKRALYARAGARHTGSWSRRTTHRPSRWRSSSSTIGPGSTPTVRTTRRTSSPPTGPGPPPSTFLRSPPAVRSSCGSLKSRSVTTPRPSAERASRRESRRQPPRHRDVDGELRGADGELAALRADPGASFIAPPGPGHLCAPGGGVAAYDDGRLAAQGTEPDLAVADLDGLRGGVVDRQATEREADG</sequence>
<protein>
    <submittedName>
        <fullName evidence="3">Uma2 family endonuclease</fullName>
    </submittedName>
</protein>
<feature type="region of interest" description="Disordered" evidence="1">
    <location>
        <begin position="66"/>
        <end position="201"/>
    </location>
</feature>
<dbReference type="InterPro" id="IPR011335">
    <property type="entry name" value="Restrct_endonuc-II-like"/>
</dbReference>
<dbReference type="SUPFAM" id="SSF52980">
    <property type="entry name" value="Restriction endonuclease-like"/>
    <property type="match status" value="1"/>
</dbReference>
<accession>A0A6L9S7W1</accession>
<evidence type="ECO:0000259" key="2">
    <source>
        <dbReference type="Pfam" id="PF05685"/>
    </source>
</evidence>
<feature type="compositionally biased region" description="Basic and acidic residues" evidence="1">
    <location>
        <begin position="78"/>
        <end position="93"/>
    </location>
</feature>
<organism evidence="3 4">
    <name type="scientific">Phytoactinopolyspora halotolerans</name>
    <dbReference type="NCBI Taxonomy" id="1981512"/>
    <lineage>
        <taxon>Bacteria</taxon>
        <taxon>Bacillati</taxon>
        <taxon>Actinomycetota</taxon>
        <taxon>Actinomycetes</taxon>
        <taxon>Jiangellales</taxon>
        <taxon>Jiangellaceae</taxon>
        <taxon>Phytoactinopolyspora</taxon>
    </lineage>
</organism>
<dbReference type="GO" id="GO:0004519">
    <property type="term" value="F:endonuclease activity"/>
    <property type="evidence" value="ECO:0007669"/>
    <property type="project" value="UniProtKB-KW"/>
</dbReference>
<dbReference type="Gene3D" id="3.90.1570.10">
    <property type="entry name" value="tt1808, chain A"/>
    <property type="match status" value="1"/>
</dbReference>
<dbReference type="CDD" id="cd06260">
    <property type="entry name" value="DUF820-like"/>
    <property type="match status" value="1"/>
</dbReference>
<comment type="caution">
    <text evidence="3">The sequence shown here is derived from an EMBL/GenBank/DDBJ whole genome shotgun (WGS) entry which is preliminary data.</text>
</comment>
<dbReference type="Pfam" id="PF05685">
    <property type="entry name" value="Uma2"/>
    <property type="match status" value="1"/>
</dbReference>
<keyword evidence="3" id="KW-0378">Hydrolase</keyword>
<keyword evidence="3" id="KW-0255">Endonuclease</keyword>
<evidence type="ECO:0000256" key="1">
    <source>
        <dbReference type="SAM" id="MobiDB-lite"/>
    </source>
</evidence>
<keyword evidence="3" id="KW-0540">Nuclease</keyword>
<gene>
    <name evidence="3" type="ORF">G1H10_15390</name>
</gene>
<evidence type="ECO:0000313" key="4">
    <source>
        <dbReference type="Proteomes" id="UP000475214"/>
    </source>
</evidence>
<dbReference type="Proteomes" id="UP000475214">
    <property type="component" value="Unassembled WGS sequence"/>
</dbReference>
<name>A0A6L9S7W1_9ACTN</name>
<keyword evidence="4" id="KW-1185">Reference proteome</keyword>
<feature type="compositionally biased region" description="Low complexity" evidence="1">
    <location>
        <begin position="120"/>
        <end position="142"/>
    </location>
</feature>
<dbReference type="InterPro" id="IPR008538">
    <property type="entry name" value="Uma2"/>
</dbReference>
<dbReference type="InterPro" id="IPR012296">
    <property type="entry name" value="Nuclease_put_TT1808"/>
</dbReference>
<dbReference type="EMBL" id="JAAGOA010000010">
    <property type="protein sequence ID" value="NEE01555.1"/>
    <property type="molecule type" value="Genomic_DNA"/>
</dbReference>
<feature type="compositionally biased region" description="Polar residues" evidence="1">
    <location>
        <begin position="163"/>
        <end position="174"/>
    </location>
</feature>
<dbReference type="AlphaFoldDB" id="A0A6L9S7W1"/>
<feature type="compositionally biased region" description="Basic and acidic residues" evidence="1">
    <location>
        <begin position="178"/>
        <end position="201"/>
    </location>
</feature>
<feature type="domain" description="Putative restriction endonuclease" evidence="2">
    <location>
        <begin position="19"/>
        <end position="82"/>
    </location>
</feature>
<reference evidence="3 4" key="1">
    <citation type="submission" date="2020-02" db="EMBL/GenBank/DDBJ databases">
        <authorList>
            <person name="Li X.-J."/>
            <person name="Han X.-M."/>
        </authorList>
    </citation>
    <scope>NUCLEOTIDE SEQUENCE [LARGE SCALE GENOMIC DNA]</scope>
    <source>
        <strain evidence="3 4">CCTCC AB 2017055</strain>
    </source>
</reference>
<evidence type="ECO:0000313" key="3">
    <source>
        <dbReference type="EMBL" id="NEE01555.1"/>
    </source>
</evidence>